<name>A0A084UE70_9HYPH</name>
<dbReference type="InterPro" id="IPR008168">
    <property type="entry name" value="Cyt_C_IC"/>
</dbReference>
<dbReference type="GO" id="GO:0020037">
    <property type="term" value="F:heme binding"/>
    <property type="evidence" value="ECO:0007669"/>
    <property type="project" value="InterPro"/>
</dbReference>
<evidence type="ECO:0000313" key="16">
    <source>
        <dbReference type="EMBL" id="KFB11256.1"/>
    </source>
</evidence>
<keyword evidence="8" id="KW-0677">Repeat</keyword>
<dbReference type="GO" id="GO:0009055">
    <property type="term" value="F:electron transfer activity"/>
    <property type="evidence" value="ECO:0007669"/>
    <property type="project" value="InterPro"/>
</dbReference>
<feature type="binding site" description="covalent" evidence="12">
    <location>
        <position position="318"/>
    </location>
    <ligand>
        <name>heme c</name>
        <dbReference type="ChEBI" id="CHEBI:61717"/>
        <label>3</label>
    </ligand>
</feature>
<evidence type="ECO:0000259" key="15">
    <source>
        <dbReference type="PROSITE" id="PS51007"/>
    </source>
</evidence>
<dbReference type="PROSITE" id="PS51007">
    <property type="entry name" value="CYTC"/>
    <property type="match status" value="3"/>
</dbReference>
<dbReference type="InterPro" id="IPR014353">
    <property type="entry name" value="Membr-bd_ADH_cyt_c"/>
</dbReference>
<evidence type="ECO:0000256" key="10">
    <source>
        <dbReference type="ARBA" id="ARBA00023004"/>
    </source>
</evidence>
<dbReference type="SUPFAM" id="SSF46626">
    <property type="entry name" value="Cytochrome c"/>
    <property type="match status" value="3"/>
</dbReference>
<dbReference type="InterPro" id="IPR036909">
    <property type="entry name" value="Cyt_c-like_dom_sf"/>
</dbReference>
<dbReference type="Pfam" id="PF00034">
    <property type="entry name" value="Cytochrom_C"/>
    <property type="match status" value="3"/>
</dbReference>
<keyword evidence="10 13" id="KW-0408">Iron</keyword>
<dbReference type="RefSeq" id="WP_051914054.1">
    <property type="nucleotide sequence ID" value="NZ_JMQM01000001.1"/>
</dbReference>
<feature type="binding site" description="covalent" evidence="12">
    <location>
        <position position="193"/>
    </location>
    <ligand>
        <name>heme c</name>
        <dbReference type="ChEBI" id="CHEBI:61717"/>
        <label>2</label>
    </ligand>
</feature>
<feature type="chain" id="PRO_5001783226" evidence="14">
    <location>
        <begin position="27"/>
        <end position="415"/>
    </location>
</feature>
<dbReference type="eggNOG" id="COG2010">
    <property type="taxonomic scope" value="Bacteria"/>
</dbReference>
<feature type="binding site" description="axial binding residue" evidence="13">
    <location>
        <position position="51"/>
    </location>
    <ligand>
        <name>heme c</name>
        <dbReference type="ChEBI" id="CHEBI:61717"/>
        <label>1</label>
    </ligand>
    <ligandPart>
        <name>Fe</name>
        <dbReference type="ChEBI" id="CHEBI:18248"/>
    </ligandPart>
</feature>
<dbReference type="GO" id="GO:0033717">
    <property type="term" value="F:gluconate 2-dehydrogenase (acceptor) activity"/>
    <property type="evidence" value="ECO:0007669"/>
    <property type="project" value="UniProtKB-EC"/>
</dbReference>
<evidence type="ECO:0000256" key="13">
    <source>
        <dbReference type="PIRSR" id="PIRSR000018-51"/>
    </source>
</evidence>
<gene>
    <name evidence="16" type="ORF">EL18_02303</name>
</gene>
<keyword evidence="16" id="KW-0560">Oxidoreductase</keyword>
<accession>A0A084UE70</accession>
<evidence type="ECO:0000256" key="3">
    <source>
        <dbReference type="ARBA" id="ARBA00022475"/>
    </source>
</evidence>
<evidence type="ECO:0000256" key="8">
    <source>
        <dbReference type="ARBA" id="ARBA00022737"/>
    </source>
</evidence>
<sequence length="415" mass="46091">MMVRSSSVIFAGTTLVGLMASTAAMAVDANDWTMRQRGQYLTRAGDCAACHTVDESKPMAGDYALPTPFGTIYTANITPDEETGIGAWTAEDFYRAMNEGIRPNGERLYPAFPYTHYTVVTRDDSNAIFAYLNSLEPVRQQVREPDFPWPLSMRFALRGWNMLNFEDREFEPDPERSEAWNRGKYLVDGLGHCAMCHSPKNIIGAVKEGDDAFTGGYAEGWWAPSLTSSADDGIGDWSDQQLFEFLKHGRNDRTAAFGPMAEVIEISTSHMTDEDVQAIVEYIRSIPAQDTEEHEPLDEDEPEMLLGRTIYEAQCSACHAPDGMGIPGQFAALAKSSLAQSSNATSLVRIILEGARAAQTERYPTRHVMPAFEWKLNDEEVAAVATYVRNAFGNAATAVSEDFVEDTREDIRKER</sequence>
<organism evidence="16 17">
    <name type="scientific">Nitratireductor basaltis</name>
    <dbReference type="NCBI Taxonomy" id="472175"/>
    <lineage>
        <taxon>Bacteria</taxon>
        <taxon>Pseudomonadati</taxon>
        <taxon>Pseudomonadota</taxon>
        <taxon>Alphaproteobacteria</taxon>
        <taxon>Hyphomicrobiales</taxon>
        <taxon>Phyllobacteriaceae</taxon>
        <taxon>Nitratireductor</taxon>
    </lineage>
</organism>
<feature type="binding site" description="covalent" evidence="12">
    <location>
        <position position="315"/>
    </location>
    <ligand>
        <name>heme c</name>
        <dbReference type="ChEBI" id="CHEBI:61717"/>
        <label>3</label>
    </ligand>
</feature>
<dbReference type="EMBL" id="JMQM01000001">
    <property type="protein sequence ID" value="KFB11256.1"/>
    <property type="molecule type" value="Genomic_DNA"/>
</dbReference>
<dbReference type="OrthoDB" id="9811281at2"/>
<keyword evidence="9" id="KW-0249">Electron transport</keyword>
<dbReference type="PRINTS" id="PR00605">
    <property type="entry name" value="CYTCHROMECIC"/>
</dbReference>
<keyword evidence="11" id="KW-0472">Membrane</keyword>
<evidence type="ECO:0000256" key="12">
    <source>
        <dbReference type="PIRSR" id="PIRSR000018-50"/>
    </source>
</evidence>
<dbReference type="PANTHER" id="PTHR35008">
    <property type="entry name" value="BLL4482 PROTEIN-RELATED"/>
    <property type="match status" value="1"/>
</dbReference>
<dbReference type="PANTHER" id="PTHR35008:SF8">
    <property type="entry name" value="ALCOHOL DEHYDROGENASE CYTOCHROME C SUBUNIT"/>
    <property type="match status" value="1"/>
</dbReference>
<evidence type="ECO:0000256" key="11">
    <source>
        <dbReference type="ARBA" id="ARBA00023136"/>
    </source>
</evidence>
<feature type="domain" description="Cytochrome c" evidence="15">
    <location>
        <begin position="302"/>
        <end position="392"/>
    </location>
</feature>
<evidence type="ECO:0000256" key="1">
    <source>
        <dbReference type="ARBA" id="ARBA00004236"/>
    </source>
</evidence>
<dbReference type="PIRSF" id="PIRSF000018">
    <property type="entry name" value="Mb_ADH_cyt_c"/>
    <property type="match status" value="1"/>
</dbReference>
<feature type="binding site" description="axial binding residue" evidence="13">
    <location>
        <position position="197"/>
    </location>
    <ligand>
        <name>heme c</name>
        <dbReference type="ChEBI" id="CHEBI:61717"/>
        <label>2</label>
    </ligand>
    <ligandPart>
        <name>Fe</name>
        <dbReference type="ChEBI" id="CHEBI:18248"/>
    </ligandPart>
</feature>
<dbReference type="EC" id="1.1.99.3" evidence="16"/>
<comment type="caution">
    <text evidence="16">The sequence shown here is derived from an EMBL/GenBank/DDBJ whole genome shotgun (WGS) entry which is preliminary data.</text>
</comment>
<dbReference type="GO" id="GO:0005506">
    <property type="term" value="F:iron ion binding"/>
    <property type="evidence" value="ECO:0007669"/>
    <property type="project" value="InterPro"/>
</dbReference>
<protein>
    <submittedName>
        <fullName evidence="16">Gluconate 2-dehydrogenase (Acceptor)</fullName>
        <ecNumber evidence="16">1.1.99.3</ecNumber>
    </submittedName>
</protein>
<reference evidence="16 17" key="1">
    <citation type="submission" date="2014-05" db="EMBL/GenBank/DDBJ databases">
        <title>Draft Genome Sequence of Nitratireductor basaltis Strain UMTGB225, A Marine Bacterium Isolated from Green Barrel Tunicate.</title>
        <authorList>
            <person name="Gan H.Y."/>
        </authorList>
    </citation>
    <scope>NUCLEOTIDE SEQUENCE [LARGE SCALE GENOMIC DNA]</scope>
    <source>
        <strain evidence="16 17">UMTGB225</strain>
    </source>
</reference>
<proteinExistence type="predicted"/>
<evidence type="ECO:0000256" key="14">
    <source>
        <dbReference type="SAM" id="SignalP"/>
    </source>
</evidence>
<keyword evidence="3" id="KW-1003">Cell membrane</keyword>
<comment type="subcellular location">
    <subcellularLocation>
        <location evidence="1">Cell membrane</location>
    </subcellularLocation>
</comment>
<dbReference type="Gene3D" id="1.10.760.10">
    <property type="entry name" value="Cytochrome c-like domain"/>
    <property type="match status" value="3"/>
</dbReference>
<feature type="binding site" description="covalent" evidence="12">
    <location>
        <position position="47"/>
    </location>
    <ligand>
        <name>heme c</name>
        <dbReference type="ChEBI" id="CHEBI:61717"/>
        <label>1</label>
    </ligand>
</feature>
<evidence type="ECO:0000256" key="2">
    <source>
        <dbReference type="ARBA" id="ARBA00022448"/>
    </source>
</evidence>
<feature type="signal peptide" evidence="14">
    <location>
        <begin position="1"/>
        <end position="26"/>
    </location>
</feature>
<dbReference type="InterPro" id="IPR051459">
    <property type="entry name" value="Cytochrome_c-type_DH"/>
</dbReference>
<evidence type="ECO:0000256" key="4">
    <source>
        <dbReference type="ARBA" id="ARBA00022617"/>
    </source>
</evidence>
<evidence type="ECO:0000256" key="6">
    <source>
        <dbReference type="ARBA" id="ARBA00022723"/>
    </source>
</evidence>
<dbReference type="GO" id="GO:0005886">
    <property type="term" value="C:plasma membrane"/>
    <property type="evidence" value="ECO:0007669"/>
    <property type="project" value="UniProtKB-SubCell"/>
</dbReference>
<evidence type="ECO:0000313" key="17">
    <source>
        <dbReference type="Proteomes" id="UP000053675"/>
    </source>
</evidence>
<feature type="domain" description="Cytochrome c" evidence="15">
    <location>
        <begin position="33"/>
        <end position="136"/>
    </location>
</feature>
<keyword evidence="17" id="KW-1185">Reference proteome</keyword>
<dbReference type="PATRIC" id="fig|472175.3.peg.2292"/>
<evidence type="ECO:0000256" key="9">
    <source>
        <dbReference type="ARBA" id="ARBA00022982"/>
    </source>
</evidence>
<comment type="cofactor">
    <cofactor evidence="12">
        <name>heme c</name>
        <dbReference type="ChEBI" id="CHEBI:61717"/>
    </cofactor>
    <text evidence="12">Binds 3 heme c groups covalently per subunit.</text>
</comment>
<keyword evidence="5" id="KW-0679">Respiratory chain</keyword>
<dbReference type="Proteomes" id="UP000053675">
    <property type="component" value="Unassembled WGS sequence"/>
</dbReference>
<keyword evidence="6 13" id="KW-0479">Metal-binding</keyword>
<feature type="binding site" description="covalent" evidence="12">
    <location>
        <position position="196"/>
    </location>
    <ligand>
        <name>heme c</name>
        <dbReference type="ChEBI" id="CHEBI:61717"/>
        <label>2</label>
    </ligand>
</feature>
<dbReference type="AlphaFoldDB" id="A0A084UE70"/>
<keyword evidence="4 12" id="KW-0349">Heme</keyword>
<evidence type="ECO:0000256" key="7">
    <source>
        <dbReference type="ARBA" id="ARBA00022729"/>
    </source>
</evidence>
<feature type="binding site" description="covalent" evidence="12">
    <location>
        <position position="50"/>
    </location>
    <ligand>
        <name>heme c</name>
        <dbReference type="ChEBI" id="CHEBI:61717"/>
        <label>1</label>
    </ligand>
</feature>
<feature type="domain" description="Cytochrome c" evidence="15">
    <location>
        <begin position="178"/>
        <end position="287"/>
    </location>
</feature>
<dbReference type="STRING" id="472175.EL18_02303"/>
<evidence type="ECO:0000256" key="5">
    <source>
        <dbReference type="ARBA" id="ARBA00022660"/>
    </source>
</evidence>
<dbReference type="InterPro" id="IPR009056">
    <property type="entry name" value="Cyt_c-like_dom"/>
</dbReference>
<feature type="binding site" description="axial binding residue" evidence="13">
    <location>
        <position position="319"/>
    </location>
    <ligand>
        <name>heme c</name>
        <dbReference type="ChEBI" id="CHEBI:61717"/>
        <label>3</label>
    </ligand>
    <ligandPart>
        <name>Fe</name>
        <dbReference type="ChEBI" id="CHEBI:18248"/>
    </ligandPart>
</feature>
<keyword evidence="2" id="KW-0813">Transport</keyword>
<keyword evidence="7 14" id="KW-0732">Signal</keyword>